<dbReference type="EMBL" id="RDQH01000337">
    <property type="protein sequence ID" value="RXH82990.1"/>
    <property type="molecule type" value="Genomic_DNA"/>
</dbReference>
<comment type="caution">
    <text evidence="1">The sequence shown here is derived from an EMBL/GenBank/DDBJ whole genome shotgun (WGS) entry which is preliminary data.</text>
</comment>
<sequence length="135" mass="14619">MFDIITVISQPGFHHISSSLHHLSTILSTLAYHSLTVLFLGTHEQLPSGPPILGVLWPPSLLTSEFLRNPKPMSSQKGWEDTFKDHFPGRCGMLQSTPLRGPTSSSAHFRLGIGFDTICHISARGGSLPGPAPPL</sequence>
<name>A0A498IIG3_MALDO</name>
<dbReference type="Proteomes" id="UP000290289">
    <property type="component" value="Chromosome 11"/>
</dbReference>
<evidence type="ECO:0000313" key="1">
    <source>
        <dbReference type="EMBL" id="RXH82990.1"/>
    </source>
</evidence>
<keyword evidence="2" id="KW-1185">Reference proteome</keyword>
<dbReference type="AlphaFoldDB" id="A0A498IIG3"/>
<protein>
    <submittedName>
        <fullName evidence="1">Uncharacterized protein</fullName>
    </submittedName>
</protein>
<organism evidence="1 2">
    <name type="scientific">Malus domestica</name>
    <name type="common">Apple</name>
    <name type="synonym">Pyrus malus</name>
    <dbReference type="NCBI Taxonomy" id="3750"/>
    <lineage>
        <taxon>Eukaryota</taxon>
        <taxon>Viridiplantae</taxon>
        <taxon>Streptophyta</taxon>
        <taxon>Embryophyta</taxon>
        <taxon>Tracheophyta</taxon>
        <taxon>Spermatophyta</taxon>
        <taxon>Magnoliopsida</taxon>
        <taxon>eudicotyledons</taxon>
        <taxon>Gunneridae</taxon>
        <taxon>Pentapetalae</taxon>
        <taxon>rosids</taxon>
        <taxon>fabids</taxon>
        <taxon>Rosales</taxon>
        <taxon>Rosaceae</taxon>
        <taxon>Amygdaloideae</taxon>
        <taxon>Maleae</taxon>
        <taxon>Malus</taxon>
    </lineage>
</organism>
<accession>A0A498IIG3</accession>
<proteinExistence type="predicted"/>
<gene>
    <name evidence="1" type="ORF">DVH24_003488</name>
</gene>
<reference evidence="1 2" key="1">
    <citation type="submission" date="2018-10" db="EMBL/GenBank/DDBJ databases">
        <title>A high-quality apple genome assembly.</title>
        <authorList>
            <person name="Hu J."/>
        </authorList>
    </citation>
    <scope>NUCLEOTIDE SEQUENCE [LARGE SCALE GENOMIC DNA]</scope>
    <source>
        <strain evidence="2">cv. HFTH1</strain>
        <tissue evidence="1">Young leaf</tissue>
    </source>
</reference>
<evidence type="ECO:0000313" key="2">
    <source>
        <dbReference type="Proteomes" id="UP000290289"/>
    </source>
</evidence>